<feature type="transmembrane region" description="Helical" evidence="1">
    <location>
        <begin position="21"/>
        <end position="41"/>
    </location>
</feature>
<proteinExistence type="predicted"/>
<dbReference type="AlphaFoldDB" id="A0A2T5G5R5"/>
<feature type="transmembrane region" description="Helical" evidence="1">
    <location>
        <begin position="403"/>
        <end position="424"/>
    </location>
</feature>
<feature type="transmembrane region" description="Helical" evidence="1">
    <location>
        <begin position="338"/>
        <end position="364"/>
    </location>
</feature>
<feature type="transmembrane region" description="Helical" evidence="1">
    <location>
        <begin position="61"/>
        <end position="80"/>
    </location>
</feature>
<feature type="transmembrane region" description="Helical" evidence="1">
    <location>
        <begin position="430"/>
        <end position="451"/>
    </location>
</feature>
<reference evidence="2 3" key="1">
    <citation type="submission" date="2017-08" db="EMBL/GenBank/DDBJ databases">
        <title>Burning lignite coal seam in the remote Altai Mountains harbors a hydrogen-driven thermophilic microbial community.</title>
        <authorList>
            <person name="Kadnikov V.V."/>
            <person name="Mardanov A.V."/>
            <person name="Ivasenko D."/>
            <person name="Beletsky A.V."/>
            <person name="Karnachuk O.V."/>
            <person name="Ravin N.V."/>
        </authorList>
    </citation>
    <scope>NUCLEOTIDE SEQUENCE [LARGE SCALE GENOMIC DNA]</scope>
    <source>
        <strain evidence="2">AL31</strain>
    </source>
</reference>
<keyword evidence="1" id="KW-0812">Transmembrane</keyword>
<feature type="transmembrane region" description="Helical" evidence="1">
    <location>
        <begin position="370"/>
        <end position="391"/>
    </location>
</feature>
<feature type="transmembrane region" description="Helical" evidence="1">
    <location>
        <begin position="194"/>
        <end position="215"/>
    </location>
</feature>
<feature type="transmembrane region" description="Helical" evidence="1">
    <location>
        <begin position="134"/>
        <end position="156"/>
    </location>
</feature>
<dbReference type="Proteomes" id="UP000244016">
    <property type="component" value="Unassembled WGS sequence"/>
</dbReference>
<comment type="caution">
    <text evidence="2">The sequence shown here is derived from an EMBL/GenBank/DDBJ whole genome shotgun (WGS) entry which is preliminary data.</text>
</comment>
<keyword evidence="1" id="KW-1133">Transmembrane helix</keyword>
<evidence type="ECO:0000313" key="3">
    <source>
        <dbReference type="Proteomes" id="UP000244016"/>
    </source>
</evidence>
<feature type="transmembrane region" description="Helical" evidence="1">
    <location>
        <begin position="168"/>
        <end position="188"/>
    </location>
</feature>
<sequence>MNWWLISRWRLLEIRRSLMASVLDAPWAWFLVLLVLLGLFWMDVTLFRTTSTAPTPVLNPWLLYIVRILAVGAVLTSLLVDVRRLIPEGFPRALPVTDGALIFGSAAPLFLAYGIFPLFFTAPVLLALAHRGFISLPALAAGVAGTVILMASAAWLTLVGKLAIRRGWFLFGVAMGAIFWFLTGTAWLDVFRPGPHLAGGIAMLLAVDWVAWRWLLSRFSWPMREGARTDKPPLGHRWPVFPRGRWAWLGYEFRNVLRDASTWSFFAIVIGSIWLFLGLLLWWSSPGEGFNEYVLPGLYMGAFSLALMVLRARGIDLPLETWIRSLPLRPADYILDKAIGSIALAGMAWVILFTGVVLLIGLRVENPVPILGPSALFALVTYYLAFAWGVAMPVRDEDSLQGFMHLAVFALASVVLYQAAQVLISLFPRPWGVIVSGLSFVFLGIGLAIAAEEWRRRDGP</sequence>
<protein>
    <submittedName>
        <fullName evidence="2">Uncharacterized protein</fullName>
    </submittedName>
</protein>
<keyword evidence="1" id="KW-0472">Membrane</keyword>
<feature type="transmembrane region" description="Helical" evidence="1">
    <location>
        <begin position="290"/>
        <end position="310"/>
    </location>
</feature>
<gene>
    <name evidence="2" type="ORF">BLITH_1608</name>
</gene>
<name>A0A2T5G5R5_9BACL</name>
<dbReference type="EMBL" id="PEBW01000005">
    <property type="protein sequence ID" value="PTQ51531.1"/>
    <property type="molecule type" value="Genomic_DNA"/>
</dbReference>
<accession>A0A2T5G5R5</accession>
<evidence type="ECO:0000313" key="2">
    <source>
        <dbReference type="EMBL" id="PTQ51531.1"/>
    </source>
</evidence>
<feature type="transmembrane region" description="Helical" evidence="1">
    <location>
        <begin position="101"/>
        <end position="128"/>
    </location>
</feature>
<evidence type="ECO:0000256" key="1">
    <source>
        <dbReference type="SAM" id="Phobius"/>
    </source>
</evidence>
<organism evidence="2 3">
    <name type="scientific">Brockia lithotrophica</name>
    <dbReference type="NCBI Taxonomy" id="933949"/>
    <lineage>
        <taxon>Bacteria</taxon>
        <taxon>Bacillati</taxon>
        <taxon>Bacillota</taxon>
        <taxon>Bacilli</taxon>
        <taxon>Bacillales</taxon>
        <taxon>Bacillales Family X. Incertae Sedis</taxon>
        <taxon>Brockia</taxon>
    </lineage>
</organism>
<feature type="transmembrane region" description="Helical" evidence="1">
    <location>
        <begin position="263"/>
        <end position="284"/>
    </location>
</feature>